<feature type="signal peptide" evidence="5">
    <location>
        <begin position="1"/>
        <end position="21"/>
    </location>
</feature>
<evidence type="ECO:0000313" key="7">
    <source>
        <dbReference type="Proteomes" id="UP001044222"/>
    </source>
</evidence>
<evidence type="ECO:0000313" key="6">
    <source>
        <dbReference type="EMBL" id="KAG5846133.1"/>
    </source>
</evidence>
<sequence length="173" mass="20997">MNKINFVVFLIAGLQVAGIEMWQNDYDQRLYYTCSGRDSISMITSKHDNGREDRVWDFSCKQSFDSFSECFWSPYVNWFDEVFIFSCPSNYIISGMESYHENKYEDRRWKFKCCRVNNYCNYNCLWTPFVNNFDEQFTWHVPHLNYLAGAGSYHANMQEDRRWRYKYCARRSC</sequence>
<dbReference type="Proteomes" id="UP001044222">
    <property type="component" value="Chromosome 7"/>
</dbReference>
<dbReference type="EMBL" id="JAFIRN010000007">
    <property type="protein sequence ID" value="KAG5846133.1"/>
    <property type="molecule type" value="Genomic_DNA"/>
</dbReference>
<name>A0A9D3RWU7_ANGAN</name>
<evidence type="ECO:0000256" key="4">
    <source>
        <dbReference type="ARBA" id="ARBA00023157"/>
    </source>
</evidence>
<keyword evidence="7" id="KW-1185">Reference proteome</keyword>
<dbReference type="GO" id="GO:0030199">
    <property type="term" value="P:collagen fibril organization"/>
    <property type="evidence" value="ECO:0007669"/>
    <property type="project" value="TreeGrafter"/>
</dbReference>
<dbReference type="PANTHER" id="PTHR15040">
    <property type="entry name" value="DERMATOPONTIN-RELATED"/>
    <property type="match status" value="1"/>
</dbReference>
<feature type="chain" id="PRO_5039349704" description="Hemagglutinin/amebocyte aggregation factor-like" evidence="5">
    <location>
        <begin position="22"/>
        <end position="173"/>
    </location>
</feature>
<proteinExistence type="inferred from homology"/>
<dbReference type="GO" id="GO:0031012">
    <property type="term" value="C:extracellular matrix"/>
    <property type="evidence" value="ECO:0007669"/>
    <property type="project" value="TreeGrafter"/>
</dbReference>
<evidence type="ECO:0000256" key="2">
    <source>
        <dbReference type="ARBA" id="ARBA00008712"/>
    </source>
</evidence>
<dbReference type="PANTHER" id="PTHR15040:SF3">
    <property type="entry name" value="SI:DKEY-14D8.6-RELATED"/>
    <property type="match status" value="1"/>
</dbReference>
<dbReference type="AlphaFoldDB" id="A0A9D3RWU7"/>
<accession>A0A9D3RWU7</accession>
<organism evidence="6 7">
    <name type="scientific">Anguilla anguilla</name>
    <name type="common">European freshwater eel</name>
    <name type="synonym">Muraena anguilla</name>
    <dbReference type="NCBI Taxonomy" id="7936"/>
    <lineage>
        <taxon>Eukaryota</taxon>
        <taxon>Metazoa</taxon>
        <taxon>Chordata</taxon>
        <taxon>Craniata</taxon>
        <taxon>Vertebrata</taxon>
        <taxon>Euteleostomi</taxon>
        <taxon>Actinopterygii</taxon>
        <taxon>Neopterygii</taxon>
        <taxon>Teleostei</taxon>
        <taxon>Anguilliformes</taxon>
        <taxon>Anguillidae</taxon>
        <taxon>Anguilla</taxon>
    </lineage>
</organism>
<comment type="subcellular location">
    <subcellularLocation>
        <location evidence="1">Secreted</location>
    </subcellularLocation>
</comment>
<protein>
    <recommendedName>
        <fullName evidence="8">Hemagglutinin/amebocyte aggregation factor-like</fullName>
    </recommendedName>
</protein>
<evidence type="ECO:0000256" key="3">
    <source>
        <dbReference type="ARBA" id="ARBA00022525"/>
    </source>
</evidence>
<gene>
    <name evidence="6" type="ORF">ANANG_G00146530</name>
</gene>
<dbReference type="GO" id="GO:0005615">
    <property type="term" value="C:extracellular space"/>
    <property type="evidence" value="ECO:0007669"/>
    <property type="project" value="TreeGrafter"/>
</dbReference>
<evidence type="ECO:0008006" key="8">
    <source>
        <dbReference type="Google" id="ProtNLM"/>
    </source>
</evidence>
<keyword evidence="4" id="KW-1015">Disulfide bond</keyword>
<keyword evidence="5" id="KW-0732">Signal</keyword>
<keyword evidence="3" id="KW-0964">Secreted</keyword>
<comment type="similarity">
    <text evidence="2">Belongs to the dermatopontin family.</text>
</comment>
<evidence type="ECO:0000256" key="1">
    <source>
        <dbReference type="ARBA" id="ARBA00004613"/>
    </source>
</evidence>
<evidence type="ECO:0000256" key="5">
    <source>
        <dbReference type="SAM" id="SignalP"/>
    </source>
</evidence>
<dbReference type="Pfam" id="PF14704">
    <property type="entry name" value="DERM"/>
    <property type="match status" value="1"/>
</dbReference>
<reference evidence="6" key="1">
    <citation type="submission" date="2021-01" db="EMBL/GenBank/DDBJ databases">
        <title>A chromosome-scale assembly of European eel, Anguilla anguilla.</title>
        <authorList>
            <person name="Henkel C."/>
            <person name="Jong-Raadsen S.A."/>
            <person name="Dufour S."/>
            <person name="Weltzien F.-A."/>
            <person name="Palstra A.P."/>
            <person name="Pelster B."/>
            <person name="Spaink H.P."/>
            <person name="Van Den Thillart G.E."/>
            <person name="Jansen H."/>
            <person name="Zahm M."/>
            <person name="Klopp C."/>
            <person name="Cedric C."/>
            <person name="Louis A."/>
            <person name="Berthelot C."/>
            <person name="Parey E."/>
            <person name="Roest Crollius H."/>
            <person name="Montfort J."/>
            <person name="Robinson-Rechavi M."/>
            <person name="Bucao C."/>
            <person name="Bouchez O."/>
            <person name="Gislard M."/>
            <person name="Lluch J."/>
            <person name="Milhes M."/>
            <person name="Lampietro C."/>
            <person name="Lopez Roques C."/>
            <person name="Donnadieu C."/>
            <person name="Braasch I."/>
            <person name="Desvignes T."/>
            <person name="Postlethwait J."/>
            <person name="Bobe J."/>
            <person name="Guiguen Y."/>
            <person name="Dirks R."/>
        </authorList>
    </citation>
    <scope>NUCLEOTIDE SEQUENCE</scope>
    <source>
        <strain evidence="6">Tag_6206</strain>
        <tissue evidence="6">Liver</tissue>
    </source>
</reference>
<comment type="caution">
    <text evidence="6">The sequence shown here is derived from an EMBL/GenBank/DDBJ whole genome shotgun (WGS) entry which is preliminary data.</text>
</comment>
<dbReference type="InterPro" id="IPR026645">
    <property type="entry name" value="Dermatopontin"/>
</dbReference>